<dbReference type="EMBL" id="GDQN01001119">
    <property type="protein sequence ID" value="JAT89935.1"/>
    <property type="molecule type" value="Transcribed_RNA"/>
</dbReference>
<evidence type="ECO:0000313" key="1">
    <source>
        <dbReference type="EMBL" id="JAT89935.1"/>
    </source>
</evidence>
<sequence>SAVSAALSAETAPSRHRMDFYLPPFDPDQRSHDIRDWCAHIDDTIQKFKIPTHEARMKAILQLKGRAKTWADTWSLRSTTWEQVKLELIQTFGREFRYSDDVR</sequence>
<reference evidence="1" key="1">
    <citation type="submission" date="2015-09" db="EMBL/GenBank/DDBJ databases">
        <title>De novo assembly of Pectinophora gossypiella (Pink Bollworm) gut transcriptome.</title>
        <authorList>
            <person name="Tassone E.E."/>
        </authorList>
    </citation>
    <scope>NUCLEOTIDE SEQUENCE</scope>
</reference>
<dbReference type="AlphaFoldDB" id="A0A1E1WSD3"/>
<name>A0A1E1WSD3_PECGO</name>
<organism evidence="1">
    <name type="scientific">Pectinophora gossypiella</name>
    <name type="common">Cotton pink bollworm</name>
    <name type="synonym">Depressaria gossypiella</name>
    <dbReference type="NCBI Taxonomy" id="13191"/>
    <lineage>
        <taxon>Eukaryota</taxon>
        <taxon>Metazoa</taxon>
        <taxon>Ecdysozoa</taxon>
        <taxon>Arthropoda</taxon>
        <taxon>Hexapoda</taxon>
        <taxon>Insecta</taxon>
        <taxon>Pterygota</taxon>
        <taxon>Neoptera</taxon>
        <taxon>Endopterygota</taxon>
        <taxon>Lepidoptera</taxon>
        <taxon>Glossata</taxon>
        <taxon>Ditrysia</taxon>
        <taxon>Gelechioidea</taxon>
        <taxon>Gelechiidae</taxon>
        <taxon>Apatetrinae</taxon>
        <taxon>Pectinophora</taxon>
    </lineage>
</organism>
<feature type="non-terminal residue" evidence="1">
    <location>
        <position position="1"/>
    </location>
</feature>
<proteinExistence type="predicted"/>
<evidence type="ECO:0008006" key="2">
    <source>
        <dbReference type="Google" id="ProtNLM"/>
    </source>
</evidence>
<feature type="non-terminal residue" evidence="1">
    <location>
        <position position="103"/>
    </location>
</feature>
<accession>A0A1E1WSD3</accession>
<dbReference type="OrthoDB" id="116216at2759"/>
<gene>
    <name evidence="1" type="ORF">g.16449</name>
</gene>
<protein>
    <recommendedName>
        <fullName evidence="2">Retrotransposon gag domain-containing protein</fullName>
    </recommendedName>
</protein>